<name>A0ABZ0UQ05_9RICK</name>
<organism evidence="1 2">
    <name type="scientific">Candidatus Trichorickettsia mobilis</name>
    <dbReference type="NCBI Taxonomy" id="1346319"/>
    <lineage>
        <taxon>Bacteria</taxon>
        <taxon>Pseudomonadati</taxon>
        <taxon>Pseudomonadota</taxon>
        <taxon>Alphaproteobacteria</taxon>
        <taxon>Rickettsiales</taxon>
        <taxon>Rickettsiaceae</taxon>
        <taxon>Rickettsieae</taxon>
        <taxon>Candidatus Trichorickettsia</taxon>
    </lineage>
</organism>
<accession>A0ABZ0UQ05</accession>
<dbReference type="Proteomes" id="UP001326613">
    <property type="component" value="Chromosome"/>
</dbReference>
<keyword evidence="2" id="KW-1185">Reference proteome</keyword>
<gene>
    <name evidence="1" type="ORF">Trichorick_00009</name>
</gene>
<reference evidence="1 2" key="1">
    <citation type="submission" date="2022-10" db="EMBL/GenBank/DDBJ databases">
        <title>Host association and intracellularity evolved multiple times independently in the Rickettsiales.</title>
        <authorList>
            <person name="Castelli M."/>
            <person name="Nardi T."/>
            <person name="Gammuto L."/>
            <person name="Bellinzona G."/>
            <person name="Sabaneyeva E."/>
            <person name="Potekhin A."/>
            <person name="Serra V."/>
            <person name="Petroni G."/>
            <person name="Sassera D."/>
        </authorList>
    </citation>
    <scope>NUCLEOTIDE SEQUENCE [LARGE SCALE GENOMIC DNA]</scope>
    <source>
        <strain evidence="1 2">Kr 154-4</strain>
    </source>
</reference>
<evidence type="ECO:0000313" key="1">
    <source>
        <dbReference type="EMBL" id="WPY00139.1"/>
    </source>
</evidence>
<protein>
    <submittedName>
        <fullName evidence="1">Uncharacterized protein</fullName>
    </submittedName>
</protein>
<sequence length="128" mass="14256">MAGCWESFTNIVKKICTCCKPVIEKVIEVGAKLLEEKLNDELSKHNIDDGIKQAIKDSAQTFINGGAVVTEQALNDWTKQHVESTIKLVASHEKNSTVPFVDFQVHDNVIQTNLAGQQHNEINLDLQN</sequence>
<evidence type="ECO:0000313" key="2">
    <source>
        <dbReference type="Proteomes" id="UP001326613"/>
    </source>
</evidence>
<dbReference type="EMBL" id="CP112932">
    <property type="protein sequence ID" value="WPY00139.1"/>
    <property type="molecule type" value="Genomic_DNA"/>
</dbReference>
<dbReference type="RefSeq" id="WP_323738238.1">
    <property type="nucleotide sequence ID" value="NZ_CP112932.1"/>
</dbReference>
<proteinExistence type="predicted"/>